<dbReference type="EMBL" id="JANUHC010000012">
    <property type="protein sequence ID" value="MCS0633104.1"/>
    <property type="molecule type" value="Genomic_DNA"/>
</dbReference>
<dbReference type="Proteomes" id="UP001165263">
    <property type="component" value="Unassembled WGS sequence"/>
</dbReference>
<comment type="caution">
    <text evidence="2">The sequence shown here is derived from an EMBL/GenBank/DDBJ whole genome shotgun (WGS) entry which is preliminary data.</text>
</comment>
<keyword evidence="3" id="KW-1185">Reference proteome</keyword>
<evidence type="ECO:0000313" key="3">
    <source>
        <dbReference type="Proteomes" id="UP001165263"/>
    </source>
</evidence>
<dbReference type="RefSeq" id="WP_259452089.1">
    <property type="nucleotide sequence ID" value="NZ_CP119520.1"/>
</dbReference>
<organism evidence="2 3">
    <name type="scientific">Telluria mixta</name>
    <dbReference type="NCBI Taxonomy" id="34071"/>
    <lineage>
        <taxon>Bacteria</taxon>
        <taxon>Pseudomonadati</taxon>
        <taxon>Pseudomonadota</taxon>
        <taxon>Betaproteobacteria</taxon>
        <taxon>Burkholderiales</taxon>
        <taxon>Oxalobacteraceae</taxon>
        <taxon>Telluria group</taxon>
        <taxon>Telluria</taxon>
    </lineage>
</organism>
<keyword evidence="1" id="KW-0812">Transmembrane</keyword>
<evidence type="ECO:0000313" key="2">
    <source>
        <dbReference type="EMBL" id="MCS0633104.1"/>
    </source>
</evidence>
<evidence type="ECO:0008006" key="4">
    <source>
        <dbReference type="Google" id="ProtNLM"/>
    </source>
</evidence>
<protein>
    <recommendedName>
        <fullName evidence="4">Phage shock protein B</fullName>
    </recommendedName>
</protein>
<sequence>MSPEIYLMTLFLPLATVLLVFGMKYYAMIQQAKARTARDDADRRLADETLAQLAAINAALARLDARMGAVEKVLKEVG</sequence>
<reference evidence="2" key="1">
    <citation type="submission" date="2022-08" db="EMBL/GenBank/DDBJ databases">
        <title>Reclassification of Massilia species as members of the genera Telluria, Duganella, Pseudoduganella, Mokoshia gen. nov. and Zemynaea gen. nov. using orthogonal and non-orthogonal genome-based approaches.</title>
        <authorList>
            <person name="Bowman J.P."/>
        </authorList>
    </citation>
    <scope>NUCLEOTIDE SEQUENCE</scope>
    <source>
        <strain evidence="2">LMG 11547</strain>
    </source>
</reference>
<name>A0ABT2C6W2_9BURK</name>
<feature type="transmembrane region" description="Helical" evidence="1">
    <location>
        <begin position="6"/>
        <end position="27"/>
    </location>
</feature>
<keyword evidence="1" id="KW-0472">Membrane</keyword>
<proteinExistence type="predicted"/>
<gene>
    <name evidence="2" type="ORF">NX786_27600</name>
</gene>
<evidence type="ECO:0000256" key="1">
    <source>
        <dbReference type="SAM" id="Phobius"/>
    </source>
</evidence>
<accession>A0ABT2C6W2</accession>
<keyword evidence="1" id="KW-1133">Transmembrane helix</keyword>